<dbReference type="PRINTS" id="PR00080">
    <property type="entry name" value="SDRFAMILY"/>
</dbReference>
<dbReference type="FunFam" id="3.40.50.720:FF:000261">
    <property type="entry name" value="NADPH-dependent 1-acyldihydroxyacetone phosphate reductase"/>
    <property type="match status" value="1"/>
</dbReference>
<dbReference type="GO" id="GO:0005811">
    <property type="term" value="C:lipid droplet"/>
    <property type="evidence" value="ECO:0007669"/>
    <property type="project" value="TreeGrafter"/>
</dbReference>
<evidence type="ECO:0000256" key="1">
    <source>
        <dbReference type="ARBA" id="ARBA00006484"/>
    </source>
</evidence>
<dbReference type="Proteomes" id="UP000005206">
    <property type="component" value="Chromosome 2"/>
</dbReference>
<gene>
    <name evidence="5" type="ORF">NECHADRAFT_90830</name>
</gene>
<dbReference type="PANTHER" id="PTHR44169:SF3">
    <property type="entry name" value="SHORT-CHAIN DEHYDROGENASE SRDE"/>
    <property type="match status" value="1"/>
</dbReference>
<dbReference type="AlphaFoldDB" id="C7Z6U1"/>
<dbReference type="KEGG" id="nhe:NECHADRAFT_90830"/>
<dbReference type="InParanoid" id="C7Z6U1"/>
<dbReference type="GO" id="GO:0000140">
    <property type="term" value="F:acylglycerone-phosphate reductase (NADP+) activity"/>
    <property type="evidence" value="ECO:0007669"/>
    <property type="project" value="TreeGrafter"/>
</dbReference>
<dbReference type="GO" id="GO:0006654">
    <property type="term" value="P:phosphatidic acid biosynthetic process"/>
    <property type="evidence" value="ECO:0007669"/>
    <property type="project" value="TreeGrafter"/>
</dbReference>
<dbReference type="Pfam" id="PF00106">
    <property type="entry name" value="adh_short"/>
    <property type="match status" value="1"/>
</dbReference>
<evidence type="ECO:0000313" key="6">
    <source>
        <dbReference type="Proteomes" id="UP000005206"/>
    </source>
</evidence>
<dbReference type="PRINTS" id="PR00081">
    <property type="entry name" value="GDHRDH"/>
</dbReference>
<evidence type="ECO:0000313" key="5">
    <source>
        <dbReference type="EMBL" id="EEU40757.1"/>
    </source>
</evidence>
<dbReference type="PROSITE" id="PS00061">
    <property type="entry name" value="ADH_SHORT"/>
    <property type="match status" value="1"/>
</dbReference>
<dbReference type="RefSeq" id="XP_003046470.1">
    <property type="nucleotide sequence ID" value="XM_003046424.1"/>
</dbReference>
<dbReference type="GO" id="GO:0019433">
    <property type="term" value="P:triglyceride catabolic process"/>
    <property type="evidence" value="ECO:0007669"/>
    <property type="project" value="TreeGrafter"/>
</dbReference>
<protein>
    <recommendedName>
        <fullName evidence="7">NAD(P)-binding protein</fullName>
    </recommendedName>
</protein>
<name>C7Z6U1_FUSV7</name>
<dbReference type="OrthoDB" id="2102561at2759"/>
<evidence type="ECO:0000256" key="3">
    <source>
        <dbReference type="ARBA" id="ARBA00023002"/>
    </source>
</evidence>
<dbReference type="CDD" id="cd05374">
    <property type="entry name" value="17beta-HSD-like_SDR_c"/>
    <property type="match status" value="1"/>
</dbReference>
<keyword evidence="3" id="KW-0560">Oxidoreductase</keyword>
<evidence type="ECO:0008006" key="7">
    <source>
        <dbReference type="Google" id="ProtNLM"/>
    </source>
</evidence>
<sequence>MSSQKTALVTGTSKGGIGDYLARELHSRGFRVFATARSPAKVEHLKEMGLDIVLLEVTDSDSIKKAVEKVTEATGGKLDILVNNSGVGYMASLLDADMSPAKAMFDVNVWAVLEVTQAFSPLLIASKGTIVNIGSVAGRLPIPFEGIYNISKAALEHLSRQMRVEFAPFDVKVVHVVTGGIKTGFFAHAEETELPETSPYYPGREALGPWMKGEANTTLQPTPPEEYARSVINNVLKTSPTTSQWVGYGTFVTWLASKVLWNTATVGSLDLVLWAMGVPNLKKAIFGSKSQRKID</sequence>
<proteinExistence type="inferred from homology"/>
<dbReference type="InterPro" id="IPR002347">
    <property type="entry name" value="SDR_fam"/>
</dbReference>
<reference evidence="5 6" key="1">
    <citation type="journal article" date="2009" name="PLoS Genet.">
        <title>The genome of Nectria haematococca: contribution of supernumerary chromosomes to gene expansion.</title>
        <authorList>
            <person name="Coleman J.J."/>
            <person name="Rounsley S.D."/>
            <person name="Rodriguez-Carres M."/>
            <person name="Kuo A."/>
            <person name="Wasmann C.C."/>
            <person name="Grimwood J."/>
            <person name="Schmutz J."/>
            <person name="Taga M."/>
            <person name="White G.J."/>
            <person name="Zhou S."/>
            <person name="Schwartz D.C."/>
            <person name="Freitag M."/>
            <person name="Ma L.J."/>
            <person name="Danchin E.G."/>
            <person name="Henrissat B."/>
            <person name="Coutinho P.M."/>
            <person name="Nelson D.R."/>
            <person name="Straney D."/>
            <person name="Napoli C.A."/>
            <person name="Barker B.M."/>
            <person name="Gribskov M."/>
            <person name="Rep M."/>
            <person name="Kroken S."/>
            <person name="Molnar I."/>
            <person name="Rensing C."/>
            <person name="Kennell J.C."/>
            <person name="Zamora J."/>
            <person name="Farman M.L."/>
            <person name="Selker E.U."/>
            <person name="Salamov A."/>
            <person name="Shapiro H."/>
            <person name="Pangilinan J."/>
            <person name="Lindquist E."/>
            <person name="Lamers C."/>
            <person name="Grigoriev I.V."/>
            <person name="Geiser D.M."/>
            <person name="Covert S.F."/>
            <person name="Temporini E."/>
            <person name="Vanetten H.D."/>
        </authorList>
    </citation>
    <scope>NUCLEOTIDE SEQUENCE [LARGE SCALE GENOMIC DNA]</scope>
    <source>
        <strain evidence="6">ATCC MYA-4622 / CBS 123669 / FGSC 9596 / NRRL 45880 / 77-13-4</strain>
    </source>
</reference>
<comment type="similarity">
    <text evidence="1 4">Belongs to the short-chain dehydrogenases/reductases (SDR) family.</text>
</comment>
<dbReference type="GO" id="GO:0005783">
    <property type="term" value="C:endoplasmic reticulum"/>
    <property type="evidence" value="ECO:0007669"/>
    <property type="project" value="TreeGrafter"/>
</dbReference>
<keyword evidence="6" id="KW-1185">Reference proteome</keyword>
<evidence type="ECO:0000256" key="4">
    <source>
        <dbReference type="RuleBase" id="RU000363"/>
    </source>
</evidence>
<dbReference type="InterPro" id="IPR020904">
    <property type="entry name" value="Sc_DH/Rdtase_CS"/>
</dbReference>
<dbReference type="Gene3D" id="3.40.50.720">
    <property type="entry name" value="NAD(P)-binding Rossmann-like Domain"/>
    <property type="match status" value="1"/>
</dbReference>
<dbReference type="InterPro" id="IPR036291">
    <property type="entry name" value="NAD(P)-bd_dom_sf"/>
</dbReference>
<dbReference type="HOGENOM" id="CLU_010194_2_9_1"/>
<keyword evidence="2" id="KW-0521">NADP</keyword>
<dbReference type="GeneID" id="9668105"/>
<organism evidence="5 6">
    <name type="scientific">Fusarium vanettenii (strain ATCC MYA-4622 / CBS 123669 / FGSC 9596 / NRRL 45880 / 77-13-4)</name>
    <name type="common">Fusarium solani subsp. pisi</name>
    <dbReference type="NCBI Taxonomy" id="660122"/>
    <lineage>
        <taxon>Eukaryota</taxon>
        <taxon>Fungi</taxon>
        <taxon>Dikarya</taxon>
        <taxon>Ascomycota</taxon>
        <taxon>Pezizomycotina</taxon>
        <taxon>Sordariomycetes</taxon>
        <taxon>Hypocreomycetidae</taxon>
        <taxon>Hypocreales</taxon>
        <taxon>Nectriaceae</taxon>
        <taxon>Fusarium</taxon>
        <taxon>Fusarium solani species complex</taxon>
        <taxon>Fusarium vanettenii</taxon>
    </lineage>
</organism>
<dbReference type="SUPFAM" id="SSF51735">
    <property type="entry name" value="NAD(P)-binding Rossmann-fold domains"/>
    <property type="match status" value="1"/>
</dbReference>
<dbReference type="PANTHER" id="PTHR44169">
    <property type="entry name" value="NADPH-DEPENDENT 1-ACYLDIHYDROXYACETONE PHOSPHATE REDUCTASE"/>
    <property type="match status" value="1"/>
</dbReference>
<dbReference type="GO" id="GO:0004806">
    <property type="term" value="F:triacylglycerol lipase activity"/>
    <property type="evidence" value="ECO:0007669"/>
    <property type="project" value="TreeGrafter"/>
</dbReference>
<dbReference type="VEuPathDB" id="FungiDB:NECHADRAFT_90830"/>
<dbReference type="OMA" id="KMPLPWQ"/>
<dbReference type="EMBL" id="GG698910">
    <property type="protein sequence ID" value="EEU40757.1"/>
    <property type="molecule type" value="Genomic_DNA"/>
</dbReference>
<dbReference type="eggNOG" id="KOG1209">
    <property type="taxonomic scope" value="Eukaryota"/>
</dbReference>
<accession>C7Z6U1</accession>
<evidence type="ECO:0000256" key="2">
    <source>
        <dbReference type="ARBA" id="ARBA00022857"/>
    </source>
</evidence>